<evidence type="ECO:0000256" key="1">
    <source>
        <dbReference type="SAM" id="Coils"/>
    </source>
</evidence>
<dbReference type="OrthoDB" id="6343844at2759"/>
<dbReference type="GO" id="GO:0070530">
    <property type="term" value="F:K63-linked polyubiquitin modification-dependent protein binding"/>
    <property type="evidence" value="ECO:0007669"/>
    <property type="project" value="TreeGrafter"/>
</dbReference>
<name>A0A0C9RC38_9HYME</name>
<feature type="coiled-coil region" evidence="1">
    <location>
        <begin position="439"/>
        <end position="560"/>
    </location>
</feature>
<dbReference type="EMBL" id="GBYB01005828">
    <property type="protein sequence ID" value="JAG75595.1"/>
    <property type="molecule type" value="Transcribed_RNA"/>
</dbReference>
<keyword evidence="1" id="KW-0175">Coiled coil</keyword>
<dbReference type="RefSeq" id="XP_011313773.1">
    <property type="nucleotide sequence ID" value="XM_011315471.1"/>
</dbReference>
<dbReference type="Gene3D" id="1.20.5.990">
    <property type="entry name" value="Nemo cc2-lz domain - 1d5 darpin complex"/>
    <property type="match status" value="1"/>
</dbReference>
<protein>
    <submittedName>
        <fullName evidence="8 9">Filamin A-interacting protein 1-like</fullName>
    </submittedName>
    <submittedName>
        <fullName evidence="5">Optn_0 protein</fullName>
    </submittedName>
    <submittedName>
        <fullName evidence="6">Optn_1 protein</fullName>
    </submittedName>
    <submittedName>
        <fullName evidence="4">Optn_2 protein</fullName>
    </submittedName>
</protein>
<dbReference type="PANTHER" id="PTHR31553">
    <property type="entry name" value="NF-KAPPA-B ESSENTIAL MODULATOR"/>
    <property type="match status" value="1"/>
</dbReference>
<feature type="domain" description="NF-kappa-B essential modulator NEMO N-terminal" evidence="3">
    <location>
        <begin position="113"/>
        <end position="178"/>
    </location>
</feature>
<gene>
    <name evidence="6" type="primary">optn_1</name>
    <name evidence="8 9" type="synonym">LOC105273184</name>
    <name evidence="5" type="synonym">optn_0</name>
    <name evidence="4" type="synonym">optn_2</name>
    <name evidence="6" type="ORF">g.3575</name>
    <name evidence="5" type="ORF">g.3576</name>
    <name evidence="4" type="ORF">g.3577</name>
</gene>
<dbReference type="GO" id="GO:0005737">
    <property type="term" value="C:cytoplasm"/>
    <property type="evidence" value="ECO:0007669"/>
    <property type="project" value="TreeGrafter"/>
</dbReference>
<dbReference type="GO" id="GO:0005634">
    <property type="term" value="C:nucleus"/>
    <property type="evidence" value="ECO:0007669"/>
    <property type="project" value="TreeGrafter"/>
</dbReference>
<accession>A0A9R1TQ99</accession>
<evidence type="ECO:0000313" key="5">
    <source>
        <dbReference type="EMBL" id="JAG75595.1"/>
    </source>
</evidence>
<reference evidence="8 9" key="2">
    <citation type="submission" date="2025-04" db="UniProtKB">
        <authorList>
            <consortium name="RefSeq"/>
        </authorList>
    </citation>
    <scope>IDENTIFICATION</scope>
    <source>
        <strain evidence="8 9">USDA-PBARC FA_bdor</strain>
        <tissue evidence="8 9">Whole organism</tissue>
    </source>
</reference>
<feature type="region of interest" description="Disordered" evidence="2">
    <location>
        <begin position="1"/>
        <end position="23"/>
    </location>
</feature>
<dbReference type="Gene3D" id="1.20.5.390">
    <property type="entry name" value="L1 transposable element, trimerization domain"/>
    <property type="match status" value="1"/>
</dbReference>
<dbReference type="InterPro" id="IPR051301">
    <property type="entry name" value="Optineurin/NFkB_EssMod"/>
</dbReference>
<evidence type="ECO:0000313" key="4">
    <source>
        <dbReference type="EMBL" id="JAG73822.1"/>
    </source>
</evidence>
<evidence type="ECO:0000256" key="2">
    <source>
        <dbReference type="SAM" id="MobiDB-lite"/>
    </source>
</evidence>
<sequence>MSIPDFRGTSVLPGDVQEEEPQSMTKSAFESLGIDLDNGKPKFRLNEPVLSGACSLRSQHFNHEEDDEETSFVVLGKSSMDFVNSASLAVYEQIKKQSLAIDTSIVSTLSHEEIEKAVVELLQENQKLKDTLSQNNNTMKHHFNTLVSYQEELKKVHENHKQKFAETRDMITLLKNENEQLKTRLTMDASMMSSKFSGEMIDEFISQSHQRKIECPSLFPESSLSLEEVADSITAEPSALSRISVLAQNAQSRRNESSLSKTTIEKSPQPSMDYQQEIINALKKQIKILSENSFAPLQLNVDSDNSDGKHSKQFLDNFTHYNKKLGALAKCYTEQMSRFTEIQECLKSCIETLDYYENFEPSELSFDTRLKHKQTLDNVRRELIEEQLKNISERQNLIKAQKQFESIFLDYNAALHELDILREENSKPVERNVTQEPGNLNLLKEKKMMEEAKERFELEKKSFLAEKTIFELEIESLSREKASLNTQSMLYEAQMQTLQENCKALEKRHNDLVSKVMRLKEAIEEKDIEQNRLRAQLEVAKDDQDQIEHLRAQMESYKLDFEEERISRQDLLKERDTLTTSLATIREYNQQLLQKINGPNPASVHSPNEPDMSVDGIPFDAFCISCGLYKMPGQWHGPGLCQPFDEL</sequence>
<evidence type="ECO:0000313" key="7">
    <source>
        <dbReference type="Proteomes" id="UP000694866"/>
    </source>
</evidence>
<dbReference type="EMBL" id="GBYB01005830">
    <property type="protein sequence ID" value="JAG75597.1"/>
    <property type="molecule type" value="Transcribed_RNA"/>
</dbReference>
<evidence type="ECO:0000313" key="9">
    <source>
        <dbReference type="RefSeq" id="XP_011313773.1"/>
    </source>
</evidence>
<dbReference type="EMBL" id="GBYB01004055">
    <property type="protein sequence ID" value="JAG73822.1"/>
    <property type="molecule type" value="Transcribed_RNA"/>
</dbReference>
<dbReference type="Proteomes" id="UP000694866">
    <property type="component" value="Unplaced"/>
</dbReference>
<organism evidence="6">
    <name type="scientific">Fopius arisanus</name>
    <dbReference type="NCBI Taxonomy" id="64838"/>
    <lineage>
        <taxon>Eukaryota</taxon>
        <taxon>Metazoa</taxon>
        <taxon>Ecdysozoa</taxon>
        <taxon>Arthropoda</taxon>
        <taxon>Hexapoda</taxon>
        <taxon>Insecta</taxon>
        <taxon>Pterygota</taxon>
        <taxon>Neoptera</taxon>
        <taxon>Endopterygota</taxon>
        <taxon>Hymenoptera</taxon>
        <taxon>Apocrita</taxon>
        <taxon>Ichneumonoidea</taxon>
        <taxon>Braconidae</taxon>
        <taxon>Opiinae</taxon>
        <taxon>Fopius</taxon>
    </lineage>
</organism>
<reference evidence="6" key="1">
    <citation type="submission" date="2015-01" db="EMBL/GenBank/DDBJ databases">
        <title>Transcriptome Assembly of Fopius arisanus.</title>
        <authorList>
            <person name="Geib S."/>
        </authorList>
    </citation>
    <scope>NUCLEOTIDE SEQUENCE</scope>
</reference>
<dbReference type="GO" id="GO:0043122">
    <property type="term" value="P:regulation of canonical NF-kappaB signal transduction"/>
    <property type="evidence" value="ECO:0007669"/>
    <property type="project" value="TreeGrafter"/>
</dbReference>
<dbReference type="RefSeq" id="XP_011313772.1">
    <property type="nucleotide sequence ID" value="XM_011315470.1"/>
</dbReference>
<accession>A0A9R1TS07</accession>
<proteinExistence type="predicted"/>
<keyword evidence="7" id="KW-1185">Reference proteome</keyword>
<dbReference type="GeneID" id="105273184"/>
<dbReference type="Pfam" id="PF11577">
    <property type="entry name" value="NEMO"/>
    <property type="match status" value="1"/>
</dbReference>
<evidence type="ECO:0000313" key="6">
    <source>
        <dbReference type="EMBL" id="JAG75597.1"/>
    </source>
</evidence>
<dbReference type="AlphaFoldDB" id="A0A0C9RC38"/>
<dbReference type="KEGG" id="fas:105273184"/>
<dbReference type="PANTHER" id="PTHR31553:SF1">
    <property type="entry name" value="NF-KAPPA-B ESSENTIAL MODULATOR"/>
    <property type="match status" value="1"/>
</dbReference>
<dbReference type="InterPro" id="IPR021063">
    <property type="entry name" value="NEMO_N"/>
</dbReference>
<evidence type="ECO:0000259" key="3">
    <source>
        <dbReference type="Pfam" id="PF11577"/>
    </source>
</evidence>
<feature type="coiled-coil region" evidence="1">
    <location>
        <begin position="111"/>
        <end position="138"/>
    </location>
</feature>
<evidence type="ECO:0000313" key="8">
    <source>
        <dbReference type="RefSeq" id="XP_011313772.1"/>
    </source>
</evidence>
<accession>A0A0C9RC38</accession>